<dbReference type="PANTHER" id="PTHR38448:SF2">
    <property type="entry name" value="REGULATORY PROTEIN YLBF"/>
    <property type="match status" value="1"/>
</dbReference>
<dbReference type="Proteomes" id="UP000245998">
    <property type="component" value="Unassembled WGS sequence"/>
</dbReference>
<name>A0A2U1K778_9BACI</name>
<dbReference type="RefSeq" id="WP_116552892.1">
    <property type="nucleotide sequence ID" value="NZ_QCZG01000001.1"/>
</dbReference>
<reference evidence="1 2" key="1">
    <citation type="submission" date="2018-04" db="EMBL/GenBank/DDBJ databases">
        <title>Camelliibacillus theae gen. nov., sp. nov., isolated from Pu'er tea.</title>
        <authorList>
            <person name="Niu L."/>
        </authorList>
    </citation>
    <scope>NUCLEOTIDE SEQUENCE [LARGE SCALE GENOMIC DNA]</scope>
    <source>
        <strain evidence="1 2">T8</strain>
    </source>
</reference>
<gene>
    <name evidence="1" type="ORF">DCC39_00400</name>
</gene>
<dbReference type="SUPFAM" id="SSF158622">
    <property type="entry name" value="YheA/YmcA-like"/>
    <property type="match status" value="1"/>
</dbReference>
<dbReference type="Gene3D" id="1.20.1500.10">
    <property type="entry name" value="YheA/YmcA-like"/>
    <property type="match status" value="1"/>
</dbReference>
<dbReference type="InterPro" id="IPR010368">
    <property type="entry name" value="Com_YlbF"/>
</dbReference>
<keyword evidence="2" id="KW-1185">Reference proteome</keyword>
<dbReference type="Pfam" id="PF06133">
    <property type="entry name" value="Com_YlbF"/>
    <property type="match status" value="1"/>
</dbReference>
<dbReference type="InterPro" id="IPR023378">
    <property type="entry name" value="YheA/YmcA-like_dom_sf"/>
</dbReference>
<dbReference type="InterPro" id="IPR052767">
    <property type="entry name" value="Bact_com_dev_regulator"/>
</dbReference>
<protein>
    <submittedName>
        <fullName evidence="1">Regulator</fullName>
    </submittedName>
</protein>
<evidence type="ECO:0000313" key="2">
    <source>
        <dbReference type="Proteomes" id="UP000245998"/>
    </source>
</evidence>
<dbReference type="EMBL" id="QCZG01000001">
    <property type="protein sequence ID" value="PWA13387.1"/>
    <property type="molecule type" value="Genomic_DNA"/>
</dbReference>
<dbReference type="AlphaFoldDB" id="A0A2U1K778"/>
<organism evidence="1 2">
    <name type="scientific">Pueribacillus theae</name>
    <dbReference type="NCBI Taxonomy" id="2171751"/>
    <lineage>
        <taxon>Bacteria</taxon>
        <taxon>Bacillati</taxon>
        <taxon>Bacillota</taxon>
        <taxon>Bacilli</taxon>
        <taxon>Bacillales</taxon>
        <taxon>Bacillaceae</taxon>
        <taxon>Pueribacillus</taxon>
    </lineage>
</organism>
<comment type="caution">
    <text evidence="1">The sequence shown here is derived from an EMBL/GenBank/DDBJ whole genome shotgun (WGS) entry which is preliminary data.</text>
</comment>
<dbReference type="PANTHER" id="PTHR38448">
    <property type="entry name" value="REGULATORY PROTEIN YLBF-RELATED"/>
    <property type="match status" value="1"/>
</dbReference>
<dbReference type="OrthoDB" id="2157513at2"/>
<proteinExistence type="predicted"/>
<evidence type="ECO:0000313" key="1">
    <source>
        <dbReference type="EMBL" id="PWA13387.1"/>
    </source>
</evidence>
<accession>A0A2U1K778</accession>
<sequence>MIATSDLLEVIENSNMLATYISQSEIANKYRQAKESLAHNLEAQQLIARFSKMKEEYDEVQRFGKYHPNFTEISTKMRHLKRELDLNEAVAAFKQSEADLESLLNEVSAIIAGAVSPFIKVPTGNPFFDNRSCEGGCGSGGACNCG</sequence>